<dbReference type="Proteomes" id="UP001257909">
    <property type="component" value="Unassembled WGS sequence"/>
</dbReference>
<gene>
    <name evidence="1" type="ORF">J2W69_003969</name>
</gene>
<proteinExistence type="predicted"/>
<name>A0ABU1W4U3_9GAMM</name>
<evidence type="ECO:0000313" key="1">
    <source>
        <dbReference type="EMBL" id="MDR7122986.1"/>
    </source>
</evidence>
<accession>A0ABU1W4U3</accession>
<evidence type="ECO:0000313" key="2">
    <source>
        <dbReference type="Proteomes" id="UP001257909"/>
    </source>
</evidence>
<protein>
    <submittedName>
        <fullName evidence="1">Uncharacterized protein</fullName>
    </submittedName>
</protein>
<keyword evidence="2" id="KW-1185">Reference proteome</keyword>
<reference evidence="1 2" key="1">
    <citation type="submission" date="2023-07" db="EMBL/GenBank/DDBJ databases">
        <title>Sorghum-associated microbial communities from plants grown in Nebraska, USA.</title>
        <authorList>
            <person name="Schachtman D."/>
        </authorList>
    </citation>
    <scope>NUCLEOTIDE SEQUENCE [LARGE SCALE GENOMIC DNA]</scope>
    <source>
        <strain evidence="1 2">4138</strain>
    </source>
</reference>
<organism evidence="1 2">
    <name type="scientific">Rheinheimera soli</name>
    <dbReference type="NCBI Taxonomy" id="443616"/>
    <lineage>
        <taxon>Bacteria</taxon>
        <taxon>Pseudomonadati</taxon>
        <taxon>Pseudomonadota</taxon>
        <taxon>Gammaproteobacteria</taxon>
        <taxon>Chromatiales</taxon>
        <taxon>Chromatiaceae</taxon>
        <taxon>Rheinheimera</taxon>
    </lineage>
</organism>
<comment type="caution">
    <text evidence="1">The sequence shown here is derived from an EMBL/GenBank/DDBJ whole genome shotgun (WGS) entry which is preliminary data.</text>
</comment>
<dbReference type="EMBL" id="JAVDWR010000026">
    <property type="protein sequence ID" value="MDR7122986.1"/>
    <property type="molecule type" value="Genomic_DNA"/>
</dbReference>
<sequence>MLIKAKHRVIAIGDDAVLARTESATQSQQLYLYQGPC</sequence>